<dbReference type="InterPro" id="IPR039424">
    <property type="entry name" value="SBP_5"/>
</dbReference>
<evidence type="ECO:0000259" key="4">
    <source>
        <dbReference type="Pfam" id="PF00496"/>
    </source>
</evidence>
<protein>
    <submittedName>
        <fullName evidence="5">Peptide ABC transporter substrate-binding protein SapA</fullName>
    </submittedName>
</protein>
<accession>A0A432XQD7</accession>
<keyword evidence="6" id="KW-1185">Reference proteome</keyword>
<name>A0A432XQD7_9GAMM</name>
<dbReference type="NCBIfam" id="NF011689">
    <property type="entry name" value="PRK15109.1"/>
    <property type="match status" value="1"/>
</dbReference>
<dbReference type="RefSeq" id="WP_126832671.1">
    <property type="nucleotide sequence ID" value="NZ_PIPT01000001.1"/>
</dbReference>
<evidence type="ECO:0000256" key="2">
    <source>
        <dbReference type="ARBA" id="ARBA00022729"/>
    </source>
</evidence>
<evidence type="ECO:0000313" key="5">
    <source>
        <dbReference type="EMBL" id="RUO50908.1"/>
    </source>
</evidence>
<evidence type="ECO:0000313" key="6">
    <source>
        <dbReference type="Proteomes" id="UP000286678"/>
    </source>
</evidence>
<feature type="domain" description="Solute-binding protein family 5" evidence="4">
    <location>
        <begin position="79"/>
        <end position="456"/>
    </location>
</feature>
<dbReference type="EMBL" id="PIPT01000001">
    <property type="protein sequence ID" value="RUO50908.1"/>
    <property type="molecule type" value="Genomic_DNA"/>
</dbReference>
<dbReference type="GO" id="GO:1904680">
    <property type="term" value="F:peptide transmembrane transporter activity"/>
    <property type="evidence" value="ECO:0007669"/>
    <property type="project" value="TreeGrafter"/>
</dbReference>
<dbReference type="GO" id="GO:0042938">
    <property type="term" value="P:dipeptide transport"/>
    <property type="evidence" value="ECO:0007669"/>
    <property type="project" value="TreeGrafter"/>
</dbReference>
<dbReference type="InterPro" id="IPR000914">
    <property type="entry name" value="SBP_5_dom"/>
</dbReference>
<feature type="signal peptide" evidence="3">
    <location>
        <begin position="1"/>
        <end position="25"/>
    </location>
</feature>
<dbReference type="Gene3D" id="3.10.105.10">
    <property type="entry name" value="Dipeptide-binding Protein, Domain 3"/>
    <property type="match status" value="1"/>
</dbReference>
<dbReference type="Gene3D" id="3.90.76.10">
    <property type="entry name" value="Dipeptide-binding Protein, Domain 1"/>
    <property type="match status" value="1"/>
</dbReference>
<organism evidence="5 6">
    <name type="scientific">Pseudidiomarina aquimaris</name>
    <dbReference type="NCBI Taxonomy" id="641841"/>
    <lineage>
        <taxon>Bacteria</taxon>
        <taxon>Pseudomonadati</taxon>
        <taxon>Pseudomonadota</taxon>
        <taxon>Gammaproteobacteria</taxon>
        <taxon>Alteromonadales</taxon>
        <taxon>Idiomarinaceae</taxon>
        <taxon>Pseudidiomarina</taxon>
    </lineage>
</organism>
<dbReference type="GO" id="GO:0030288">
    <property type="term" value="C:outer membrane-bounded periplasmic space"/>
    <property type="evidence" value="ECO:0007669"/>
    <property type="project" value="TreeGrafter"/>
</dbReference>
<dbReference type="AlphaFoldDB" id="A0A432XQD7"/>
<dbReference type="Proteomes" id="UP000286678">
    <property type="component" value="Unassembled WGS sequence"/>
</dbReference>
<gene>
    <name evidence="5" type="ORF">CWE21_02100</name>
</gene>
<feature type="chain" id="PRO_5019456902" evidence="3">
    <location>
        <begin position="26"/>
        <end position="552"/>
    </location>
</feature>
<dbReference type="InterPro" id="IPR030678">
    <property type="entry name" value="Peptide/Ni-bd"/>
</dbReference>
<sequence length="552" mass="62333">MRFAKLGIVLPLATVSALLSGCSPAAHEVAPLQEGIVYCSEGNPESFNPQLGTSGTTIDASSAQLYDRLIDYDDEQQTFVPALATAWQALDNGRRYRFTLRKDVAFHDTPWFTPSRTLNAEDVVFSFRRWLNEEHPYHEVNGGNYPFFTASGLNKLITDIRAVDTHTVEFSLARSDSSFLANLATDFAIVLSAEYGAELLARGTPEQLDKRPIGTGPFVFEDFRKDLIIRYTRHDDYWREPAAIKQLVYSITQSANKRMLKLLTGECDVIPYPLVEELALLDTGDEIKITSTVNPNIAFWAFNTERPPFDNEKVRRALAHAINRQAIIQTIYNGNARLATGVLPETSWAYSPVDLTYGYNPERARELLIEAGYSDGFSFDIWAMPVQRAYNPNAQKMAELIQADLAQVGVQANIVSYEWNAFRRRLARDEHESVLIGWIADNADPDNFFRPLLSCAALNVGTNRANWCDPKFDDLLLRAITVDSLEERKSLYHEAENWVYREVPLVPIANSMRFQAFRSDIHGVEVPAYGGLNFRHAYRQSQQHETATGGQR</sequence>
<dbReference type="SUPFAM" id="SSF53850">
    <property type="entry name" value="Periplasmic binding protein-like II"/>
    <property type="match status" value="1"/>
</dbReference>
<dbReference type="Pfam" id="PF00496">
    <property type="entry name" value="SBP_bac_5"/>
    <property type="match status" value="1"/>
</dbReference>
<keyword evidence="2 3" id="KW-0732">Signal</keyword>
<dbReference type="PROSITE" id="PS51257">
    <property type="entry name" value="PROKAR_LIPOPROTEIN"/>
    <property type="match status" value="1"/>
</dbReference>
<dbReference type="CDD" id="cd08493">
    <property type="entry name" value="PBP2_DppA_like"/>
    <property type="match status" value="1"/>
</dbReference>
<evidence type="ECO:0000256" key="1">
    <source>
        <dbReference type="ARBA" id="ARBA00005695"/>
    </source>
</evidence>
<reference evidence="6" key="1">
    <citation type="journal article" date="2018" name="Front. Microbiol.">
        <title>Genome-Based Analysis Reveals the Taxonomy and Diversity of the Family Idiomarinaceae.</title>
        <authorList>
            <person name="Liu Y."/>
            <person name="Lai Q."/>
            <person name="Shao Z."/>
        </authorList>
    </citation>
    <scope>NUCLEOTIDE SEQUENCE [LARGE SCALE GENOMIC DNA]</scope>
    <source>
        <strain evidence="6">SW15</strain>
    </source>
</reference>
<proteinExistence type="inferred from homology"/>
<dbReference type="PANTHER" id="PTHR30290:SF38">
    <property type="entry name" value="D,D-DIPEPTIDE-BINDING PERIPLASMIC PROTEIN DDPA-RELATED"/>
    <property type="match status" value="1"/>
</dbReference>
<evidence type="ECO:0000256" key="3">
    <source>
        <dbReference type="SAM" id="SignalP"/>
    </source>
</evidence>
<dbReference type="PANTHER" id="PTHR30290">
    <property type="entry name" value="PERIPLASMIC BINDING COMPONENT OF ABC TRANSPORTER"/>
    <property type="match status" value="1"/>
</dbReference>
<dbReference type="OrthoDB" id="9801912at2"/>
<comment type="similarity">
    <text evidence="1">Belongs to the bacterial solute-binding protein 5 family.</text>
</comment>
<dbReference type="Gene3D" id="3.40.190.10">
    <property type="entry name" value="Periplasmic binding protein-like II"/>
    <property type="match status" value="1"/>
</dbReference>
<comment type="caution">
    <text evidence="5">The sequence shown here is derived from an EMBL/GenBank/DDBJ whole genome shotgun (WGS) entry which is preliminary data.</text>
</comment>
<dbReference type="PIRSF" id="PIRSF002741">
    <property type="entry name" value="MppA"/>
    <property type="match status" value="1"/>
</dbReference>
<dbReference type="GO" id="GO:0043190">
    <property type="term" value="C:ATP-binding cassette (ABC) transporter complex"/>
    <property type="evidence" value="ECO:0007669"/>
    <property type="project" value="InterPro"/>
</dbReference>